<name>A0A7W3ZLY1_9ACTN</name>
<gene>
    <name evidence="1" type="ORF">H3146_07335</name>
</gene>
<evidence type="ECO:0000313" key="2">
    <source>
        <dbReference type="Proteomes" id="UP000525686"/>
    </source>
</evidence>
<organism evidence="1 2">
    <name type="scientific">Streptomyces alkaliterrae</name>
    <dbReference type="NCBI Taxonomy" id="2213162"/>
    <lineage>
        <taxon>Bacteria</taxon>
        <taxon>Bacillati</taxon>
        <taxon>Actinomycetota</taxon>
        <taxon>Actinomycetes</taxon>
        <taxon>Kitasatosporales</taxon>
        <taxon>Streptomycetaceae</taxon>
        <taxon>Streptomyces</taxon>
    </lineage>
</organism>
<proteinExistence type="predicted"/>
<evidence type="ECO:0000313" key="1">
    <source>
        <dbReference type="EMBL" id="MBB1253183.1"/>
    </source>
</evidence>
<dbReference type="Proteomes" id="UP000525686">
    <property type="component" value="Unassembled WGS sequence"/>
</dbReference>
<reference evidence="2" key="1">
    <citation type="submission" date="2020-05" db="EMBL/GenBank/DDBJ databases">
        <title>Classification of alakaliphilic streptomycetes isolated from an alkaline soil next to Lonar Crater, India and a proposal for the recognition of Streptomyces alkaliterrae sp. nov.</title>
        <authorList>
            <person name="Golinska P."/>
        </authorList>
    </citation>
    <scope>NUCLEOTIDE SEQUENCE [LARGE SCALE GENOMIC DNA]</scope>
    <source>
        <strain evidence="2">OF3</strain>
    </source>
</reference>
<comment type="caution">
    <text evidence="1">The sequence shown here is derived from an EMBL/GenBank/DDBJ whole genome shotgun (WGS) entry which is preliminary data.</text>
</comment>
<sequence>MPGYLIQHGGPRAEDVQVDADHDLYLRFHDGWLIISDAADHETGTVHYAAPRDHITRVQRID</sequence>
<dbReference type="EMBL" id="JABJWZ010000041">
    <property type="protein sequence ID" value="MBB1253183.1"/>
    <property type="molecule type" value="Genomic_DNA"/>
</dbReference>
<protein>
    <submittedName>
        <fullName evidence="1">Uncharacterized protein</fullName>
    </submittedName>
</protein>
<accession>A0A7W3ZLY1</accession>
<dbReference type="AlphaFoldDB" id="A0A7W3ZLY1"/>
<dbReference type="RefSeq" id="WP_181353838.1">
    <property type="nucleotide sequence ID" value="NZ_JABJWZ010000041.1"/>
</dbReference>